<dbReference type="SUPFAM" id="SSF46565">
    <property type="entry name" value="Chaperone J-domain"/>
    <property type="match status" value="1"/>
</dbReference>
<evidence type="ECO:0000256" key="1">
    <source>
        <dbReference type="SAM" id="MobiDB-lite"/>
    </source>
</evidence>
<reference evidence="4" key="1">
    <citation type="journal article" date="2016" name="Nat. Commun.">
        <title>The Gonium pectorale genome demonstrates co-option of cell cycle regulation during the evolution of multicellularity.</title>
        <authorList>
            <person name="Hanschen E.R."/>
            <person name="Marriage T.N."/>
            <person name="Ferris P.J."/>
            <person name="Hamaji T."/>
            <person name="Toyoda A."/>
            <person name="Fujiyama A."/>
            <person name="Neme R."/>
            <person name="Noguchi H."/>
            <person name="Minakuchi Y."/>
            <person name="Suzuki M."/>
            <person name="Kawai-Toyooka H."/>
            <person name="Smith D.R."/>
            <person name="Sparks H."/>
            <person name="Anderson J."/>
            <person name="Bakaric R."/>
            <person name="Luria V."/>
            <person name="Karger A."/>
            <person name="Kirschner M.W."/>
            <person name="Durand P.M."/>
            <person name="Michod R.E."/>
            <person name="Nozaki H."/>
            <person name="Olson B.J."/>
        </authorList>
    </citation>
    <scope>NUCLEOTIDE SEQUENCE [LARGE SCALE GENOMIC DNA]</scope>
    <source>
        <strain evidence="4">NIES-2863</strain>
    </source>
</reference>
<dbReference type="InterPro" id="IPR013087">
    <property type="entry name" value="Znf_C2H2_type"/>
</dbReference>
<dbReference type="InterPro" id="IPR001623">
    <property type="entry name" value="DnaJ_domain"/>
</dbReference>
<dbReference type="PANTHER" id="PTHR24074">
    <property type="entry name" value="CO-CHAPERONE PROTEIN DJLA"/>
    <property type="match status" value="1"/>
</dbReference>
<dbReference type="InterPro" id="IPR018253">
    <property type="entry name" value="DnaJ_domain_CS"/>
</dbReference>
<dbReference type="InterPro" id="IPR036869">
    <property type="entry name" value="J_dom_sf"/>
</dbReference>
<gene>
    <name evidence="3" type="ORF">GPECTOR_119g400</name>
</gene>
<keyword evidence="4" id="KW-1185">Reference proteome</keyword>
<dbReference type="EMBL" id="LSYV01000119">
    <property type="protein sequence ID" value="KXZ42769.1"/>
    <property type="molecule type" value="Genomic_DNA"/>
</dbReference>
<dbReference type="AlphaFoldDB" id="A0A150FYV5"/>
<comment type="caution">
    <text evidence="3">The sequence shown here is derived from an EMBL/GenBank/DDBJ whole genome shotgun (WGS) entry which is preliminary data.</text>
</comment>
<dbReference type="Pfam" id="PF00226">
    <property type="entry name" value="DnaJ"/>
    <property type="match status" value="1"/>
</dbReference>
<evidence type="ECO:0000313" key="4">
    <source>
        <dbReference type="Proteomes" id="UP000075714"/>
    </source>
</evidence>
<organism evidence="3 4">
    <name type="scientific">Gonium pectorale</name>
    <name type="common">Green alga</name>
    <dbReference type="NCBI Taxonomy" id="33097"/>
    <lineage>
        <taxon>Eukaryota</taxon>
        <taxon>Viridiplantae</taxon>
        <taxon>Chlorophyta</taxon>
        <taxon>core chlorophytes</taxon>
        <taxon>Chlorophyceae</taxon>
        <taxon>CS clade</taxon>
        <taxon>Chlamydomonadales</taxon>
        <taxon>Volvocaceae</taxon>
        <taxon>Gonium</taxon>
    </lineage>
</organism>
<feature type="region of interest" description="Disordered" evidence="1">
    <location>
        <begin position="421"/>
        <end position="453"/>
    </location>
</feature>
<accession>A0A150FYV5</accession>
<dbReference type="CDD" id="cd06257">
    <property type="entry name" value="DnaJ"/>
    <property type="match status" value="1"/>
</dbReference>
<dbReference type="SUPFAM" id="SSF49764">
    <property type="entry name" value="HSP20-like chaperones"/>
    <property type="match status" value="1"/>
</dbReference>
<feature type="compositionally biased region" description="Low complexity" evidence="1">
    <location>
        <begin position="574"/>
        <end position="586"/>
    </location>
</feature>
<dbReference type="STRING" id="33097.A0A150FYV5"/>
<dbReference type="OrthoDB" id="445556at2759"/>
<dbReference type="InterPro" id="IPR008978">
    <property type="entry name" value="HSP20-like_chaperone"/>
</dbReference>
<name>A0A150FYV5_GONPE</name>
<dbReference type="SMART" id="SM00271">
    <property type="entry name" value="DnaJ"/>
    <property type="match status" value="1"/>
</dbReference>
<dbReference type="PROSITE" id="PS00028">
    <property type="entry name" value="ZINC_FINGER_C2H2_1"/>
    <property type="match status" value="1"/>
</dbReference>
<protein>
    <recommendedName>
        <fullName evidence="2">J domain-containing protein</fullName>
    </recommendedName>
</protein>
<dbReference type="Proteomes" id="UP000075714">
    <property type="component" value="Unassembled WGS sequence"/>
</dbReference>
<dbReference type="PROSITE" id="PS00636">
    <property type="entry name" value="DNAJ_1"/>
    <property type="match status" value="1"/>
</dbReference>
<feature type="region of interest" description="Disordered" evidence="1">
    <location>
        <begin position="563"/>
        <end position="586"/>
    </location>
</feature>
<feature type="compositionally biased region" description="Low complexity" evidence="1">
    <location>
        <begin position="435"/>
        <end position="453"/>
    </location>
</feature>
<evidence type="ECO:0000313" key="3">
    <source>
        <dbReference type="EMBL" id="KXZ42769.1"/>
    </source>
</evidence>
<dbReference type="Pfam" id="PF04969">
    <property type="entry name" value="CS"/>
    <property type="match status" value="1"/>
</dbReference>
<feature type="domain" description="J" evidence="2">
    <location>
        <begin position="11"/>
        <end position="72"/>
    </location>
</feature>
<dbReference type="InterPro" id="IPR050817">
    <property type="entry name" value="DjlA_DnaK_co-chaperone"/>
</dbReference>
<dbReference type="Gene3D" id="1.10.287.110">
    <property type="entry name" value="DnaJ domain"/>
    <property type="match status" value="1"/>
</dbReference>
<sequence length="586" mass="63830">MKPWWTCPGLGHYEVLGVPYDASPAEIRQAYREAARRYHPDKGGAAAAFARVQAAWEVLGDPRSRAAYDVCALDHHHQYVHVDTQRSKGGEDALLAEVLLRSAGAVVPASQLVVTCELCGRPATRDCSVCSMPFCSFCARRQHWRGKHPMHWPVVSTPGAMLERLGRQEMEAKRLEDDRRLRAADPFHCTDEQLRELRAFNEAAALASARPDHLARYDPALGRLYMWTQTARHVILACYLPNGRPDREVQAGVQGGVLRLGAAGSAPVVHRRLAGALDPSSPLELYRTPDGRFAIVTLTKAGAGAATGPDSSGPPVPWQWRDASWWRTAFVGDNCGGRCLPPPYTLSQQAEDEVVLELGLPWWVRAEDVEVAVGAKRLDVAVRGMDLRLERTCWPDAKRRADHQPVLPELSSWCLRDAADSKPGTDVASSGGGSSCSSPSSSGPAGPTPAAARRAGRCLSVVMARPEPTEEERMYKKGVRQDNRTAPRAGFYGAQQQGVRFFEEDEDTFGLEPLLQAASFSTTGGAWAVPAPWQHDQTLACRWVTQEAELPLAARKHLASLRAAAAGEERRPTSSVLSALHSAAAS</sequence>
<proteinExistence type="predicted"/>
<evidence type="ECO:0000259" key="2">
    <source>
        <dbReference type="PROSITE" id="PS50076"/>
    </source>
</evidence>
<dbReference type="PROSITE" id="PS50076">
    <property type="entry name" value="DNAJ_2"/>
    <property type="match status" value="1"/>
</dbReference>
<dbReference type="PRINTS" id="PR00625">
    <property type="entry name" value="JDOMAIN"/>
</dbReference>
<dbReference type="InterPro" id="IPR007052">
    <property type="entry name" value="CS_dom"/>
</dbReference>
<dbReference type="Gene3D" id="2.60.40.790">
    <property type="match status" value="1"/>
</dbReference>